<proteinExistence type="predicted"/>
<sequence length="278" mass="31591">MHRVRYANLRRVQSLDPDADYEDIYRQMVRVEFPFDLKLGLNLGFTRSFSTPAVAAVLAGTGELTERTQKRRDDTGLLMYELILNGLDHPRSRAAISRINQIHRPYRKVPAQEYLYVLACCVVVPLRWLDRYAWRRPCCHERRATFRFYAELGRRMNVAGIPGTLEELESWFDGYDAAHLVPNEPAAAIERAGRALLVKRGRLRNAVLSALYDDRLRAATGVPAPPWPVRAGLHLVLRARAVGLRRFGRPRAVPRFAGGLTAKSYPDGYEISELGPKP</sequence>
<dbReference type="RefSeq" id="WP_425548245.1">
    <property type="nucleotide sequence ID" value="NZ_BAAAUC010000056.1"/>
</dbReference>
<accession>A0A919IKZ6</accession>
<feature type="domain" description="ER-bound oxygenase mpaB/mpaB'/Rubber oxygenase catalytic" evidence="1">
    <location>
        <begin position="51"/>
        <end position="237"/>
    </location>
</feature>
<dbReference type="PANTHER" id="PTHR36124">
    <property type="match status" value="1"/>
</dbReference>
<dbReference type="InterPro" id="IPR018713">
    <property type="entry name" value="MPAB/Lcp_cat_dom"/>
</dbReference>
<comment type="caution">
    <text evidence="2">The sequence shown here is derived from an EMBL/GenBank/DDBJ whole genome shotgun (WGS) entry which is preliminary data.</text>
</comment>
<dbReference type="EMBL" id="BOMH01000037">
    <property type="protein sequence ID" value="GID66991.1"/>
    <property type="molecule type" value="Genomic_DNA"/>
</dbReference>
<dbReference type="PANTHER" id="PTHR36124:SF1">
    <property type="entry name" value="ER-BOUND OXYGENASE MPAB_MPAB'_RUBBER OXYGENASE CATALYTIC DOMAIN-CONTAINING PROTEIN"/>
    <property type="match status" value="1"/>
</dbReference>
<evidence type="ECO:0000313" key="2">
    <source>
        <dbReference type="EMBL" id="GID66991.1"/>
    </source>
</evidence>
<evidence type="ECO:0000259" key="1">
    <source>
        <dbReference type="Pfam" id="PF09995"/>
    </source>
</evidence>
<reference evidence="2" key="1">
    <citation type="submission" date="2021-01" db="EMBL/GenBank/DDBJ databases">
        <title>Whole genome shotgun sequence of Actinoplanes cyaneus NBRC 14990.</title>
        <authorList>
            <person name="Komaki H."/>
            <person name="Tamura T."/>
        </authorList>
    </citation>
    <scope>NUCLEOTIDE SEQUENCE</scope>
    <source>
        <strain evidence="2">NBRC 14990</strain>
    </source>
</reference>
<organism evidence="2 3">
    <name type="scientific">Actinoplanes cyaneus</name>
    <dbReference type="NCBI Taxonomy" id="52696"/>
    <lineage>
        <taxon>Bacteria</taxon>
        <taxon>Bacillati</taxon>
        <taxon>Actinomycetota</taxon>
        <taxon>Actinomycetes</taxon>
        <taxon>Micromonosporales</taxon>
        <taxon>Micromonosporaceae</taxon>
        <taxon>Actinoplanes</taxon>
    </lineage>
</organism>
<protein>
    <submittedName>
        <fullName evidence="2">Peptidase</fullName>
    </submittedName>
</protein>
<dbReference type="AlphaFoldDB" id="A0A919IKZ6"/>
<evidence type="ECO:0000313" key="3">
    <source>
        <dbReference type="Proteomes" id="UP000619479"/>
    </source>
</evidence>
<keyword evidence="3" id="KW-1185">Reference proteome</keyword>
<dbReference type="InterPro" id="IPR046366">
    <property type="entry name" value="MPAB"/>
</dbReference>
<dbReference type="Pfam" id="PF09995">
    <property type="entry name" value="MPAB_Lcp_cat"/>
    <property type="match status" value="1"/>
</dbReference>
<dbReference type="GO" id="GO:0016491">
    <property type="term" value="F:oxidoreductase activity"/>
    <property type="evidence" value="ECO:0007669"/>
    <property type="project" value="InterPro"/>
</dbReference>
<dbReference type="Proteomes" id="UP000619479">
    <property type="component" value="Unassembled WGS sequence"/>
</dbReference>
<name>A0A919IKZ6_9ACTN</name>
<gene>
    <name evidence="2" type="ORF">Acy02nite_48720</name>
</gene>